<evidence type="ECO:0000313" key="2">
    <source>
        <dbReference type="EMBL" id="MTW13378.1"/>
    </source>
</evidence>
<dbReference type="InterPro" id="IPR001845">
    <property type="entry name" value="HTH_ArsR_DNA-bd_dom"/>
</dbReference>
<name>A0A6L6QLU1_9BURK</name>
<keyword evidence="3" id="KW-1185">Reference proteome</keyword>
<dbReference type="Gene3D" id="1.10.10.10">
    <property type="entry name" value="Winged helix-like DNA-binding domain superfamily/Winged helix DNA-binding domain"/>
    <property type="match status" value="1"/>
</dbReference>
<comment type="caution">
    <text evidence="2">The sequence shown here is derived from an EMBL/GenBank/DDBJ whole genome shotgun (WGS) entry which is preliminary data.</text>
</comment>
<reference evidence="2 3" key="1">
    <citation type="submission" date="2019-11" db="EMBL/GenBank/DDBJ databases">
        <title>Type strains purchased from KCTC, JCM and DSMZ.</title>
        <authorList>
            <person name="Lu H."/>
        </authorList>
    </citation>
    <scope>NUCLEOTIDE SEQUENCE [LARGE SCALE GENOMIC DNA]</scope>
    <source>
        <strain evidence="2 3">JCM 31587</strain>
    </source>
</reference>
<dbReference type="GO" id="GO:0003700">
    <property type="term" value="F:DNA-binding transcription factor activity"/>
    <property type="evidence" value="ECO:0007669"/>
    <property type="project" value="InterPro"/>
</dbReference>
<dbReference type="EMBL" id="WNKX01000021">
    <property type="protein sequence ID" value="MTW13378.1"/>
    <property type="molecule type" value="Genomic_DNA"/>
</dbReference>
<evidence type="ECO:0000313" key="3">
    <source>
        <dbReference type="Proteomes" id="UP000472320"/>
    </source>
</evidence>
<dbReference type="CDD" id="cd00090">
    <property type="entry name" value="HTH_ARSR"/>
    <property type="match status" value="1"/>
</dbReference>
<proteinExistence type="predicted"/>
<dbReference type="InterPro" id="IPR036390">
    <property type="entry name" value="WH_DNA-bd_sf"/>
</dbReference>
<dbReference type="SMART" id="SM00418">
    <property type="entry name" value="HTH_ARSR"/>
    <property type="match status" value="1"/>
</dbReference>
<accession>A0A6L6QLU1</accession>
<dbReference type="PROSITE" id="PS50987">
    <property type="entry name" value="HTH_ARSR_2"/>
    <property type="match status" value="1"/>
</dbReference>
<sequence length="111" mass="12341">MKSRVARGEQADRIFAALGDGTRRAIVDLLAHGPLTVSALAQPLGVSLTAVAQHLQILEACGLLKTEKRGRVRFCAMDPDGLDALEEWVGRHRQLWARRFSQLEEILREDP</sequence>
<dbReference type="PANTHER" id="PTHR38600:SF1">
    <property type="entry name" value="TRANSCRIPTIONAL REGULATORY PROTEIN"/>
    <property type="match status" value="1"/>
</dbReference>
<dbReference type="AlphaFoldDB" id="A0A6L6QLU1"/>
<evidence type="ECO:0000259" key="1">
    <source>
        <dbReference type="PROSITE" id="PS50987"/>
    </source>
</evidence>
<dbReference type="PANTHER" id="PTHR38600">
    <property type="entry name" value="TRANSCRIPTIONAL REGULATORY PROTEIN"/>
    <property type="match status" value="1"/>
</dbReference>
<dbReference type="OrthoDB" id="9791888at2"/>
<gene>
    <name evidence="2" type="ORF">GM658_22480</name>
</gene>
<dbReference type="InterPro" id="IPR011991">
    <property type="entry name" value="ArsR-like_HTH"/>
</dbReference>
<feature type="domain" description="HTH arsR-type" evidence="1">
    <location>
        <begin position="3"/>
        <end position="97"/>
    </location>
</feature>
<dbReference type="Proteomes" id="UP000472320">
    <property type="component" value="Unassembled WGS sequence"/>
</dbReference>
<dbReference type="NCBIfam" id="NF033788">
    <property type="entry name" value="HTH_metalloreg"/>
    <property type="match status" value="1"/>
</dbReference>
<dbReference type="PRINTS" id="PR00778">
    <property type="entry name" value="HTHARSR"/>
</dbReference>
<protein>
    <submittedName>
        <fullName evidence="2">Metalloregulator ArsR/SmtB family transcription factor</fullName>
    </submittedName>
</protein>
<organism evidence="2 3">
    <name type="scientific">Massilia eburnea</name>
    <dbReference type="NCBI Taxonomy" id="1776165"/>
    <lineage>
        <taxon>Bacteria</taxon>
        <taxon>Pseudomonadati</taxon>
        <taxon>Pseudomonadota</taxon>
        <taxon>Betaproteobacteria</taxon>
        <taxon>Burkholderiales</taxon>
        <taxon>Oxalobacteraceae</taxon>
        <taxon>Telluria group</taxon>
        <taxon>Massilia</taxon>
    </lineage>
</organism>
<dbReference type="SUPFAM" id="SSF46785">
    <property type="entry name" value="Winged helix' DNA-binding domain"/>
    <property type="match status" value="1"/>
</dbReference>
<dbReference type="Pfam" id="PF12840">
    <property type="entry name" value="HTH_20"/>
    <property type="match status" value="1"/>
</dbReference>
<dbReference type="InterPro" id="IPR036388">
    <property type="entry name" value="WH-like_DNA-bd_sf"/>
</dbReference>